<feature type="compositionally biased region" description="Low complexity" evidence="1">
    <location>
        <begin position="91"/>
        <end position="107"/>
    </location>
</feature>
<keyword evidence="3" id="KW-1185">Reference proteome</keyword>
<feature type="compositionally biased region" description="Low complexity" evidence="1">
    <location>
        <begin position="64"/>
        <end position="81"/>
    </location>
</feature>
<dbReference type="Proteomes" id="UP000253664">
    <property type="component" value="Unassembled WGS sequence"/>
</dbReference>
<sequence length="283" mass="30856">FIPSLSPPSQLTLEKKKTKKIPVLFSACVLHWITSNDKATTRSPTEPNSTTTNTPTPCRPRSHNNNNNNNNNPLAVISPSAAPTPSPSPFPAAAATTTPSPSTSNQTPPSPESLASSARAVVVTTTIRHESRPLNGDRLRRLRSSSDADLDVDDDDDGDGDDDDDDDVDACNGPRTTIVAGHHLEEGDSFSTNTTILLSYNNNKNKILEKETPRQSYGATIRSLGREIVASYCLVVTHRLYAIAFVIPFSPFLSSQLPMTTEKKKKRAISTIYTQNKEKKKTR</sequence>
<feature type="compositionally biased region" description="Low complexity" evidence="1">
    <location>
        <begin position="41"/>
        <end position="56"/>
    </location>
</feature>
<dbReference type="EMBL" id="LKCN02000004">
    <property type="protein sequence ID" value="RCI14229.1"/>
    <property type="molecule type" value="Genomic_DNA"/>
</dbReference>
<proteinExistence type="predicted"/>
<feature type="compositionally biased region" description="Basic and acidic residues" evidence="1">
    <location>
        <begin position="127"/>
        <end position="139"/>
    </location>
</feature>
<accession>A0A367LII6</accession>
<organism evidence="2 3">
    <name type="scientific">Ophiocordyceps polyrhachis-furcata BCC 54312</name>
    <dbReference type="NCBI Taxonomy" id="1330021"/>
    <lineage>
        <taxon>Eukaryota</taxon>
        <taxon>Fungi</taxon>
        <taxon>Dikarya</taxon>
        <taxon>Ascomycota</taxon>
        <taxon>Pezizomycotina</taxon>
        <taxon>Sordariomycetes</taxon>
        <taxon>Hypocreomycetidae</taxon>
        <taxon>Hypocreales</taxon>
        <taxon>Ophiocordycipitaceae</taxon>
        <taxon>Ophiocordyceps</taxon>
    </lineage>
</organism>
<dbReference type="AlphaFoldDB" id="A0A367LII6"/>
<evidence type="ECO:0000313" key="3">
    <source>
        <dbReference type="Proteomes" id="UP000253664"/>
    </source>
</evidence>
<evidence type="ECO:0000256" key="1">
    <source>
        <dbReference type="SAM" id="MobiDB-lite"/>
    </source>
</evidence>
<gene>
    <name evidence="2" type="ORF">L249_6197</name>
</gene>
<feature type="non-terminal residue" evidence="2">
    <location>
        <position position="283"/>
    </location>
</feature>
<reference evidence="2 3" key="1">
    <citation type="journal article" date="2015" name="BMC Genomics">
        <title>Insights from the genome of Ophiocordyceps polyrhachis-furcata to pathogenicity and host specificity in insect fungi.</title>
        <authorList>
            <person name="Wichadakul D."/>
            <person name="Kobmoo N."/>
            <person name="Ingsriswang S."/>
            <person name="Tangphatsornruang S."/>
            <person name="Chantasingh D."/>
            <person name="Luangsa-ard J.J."/>
            <person name="Eurwilaichitr L."/>
        </authorList>
    </citation>
    <scope>NUCLEOTIDE SEQUENCE [LARGE SCALE GENOMIC DNA]</scope>
    <source>
        <strain evidence="2 3">BCC 54312</strain>
    </source>
</reference>
<feature type="non-terminal residue" evidence="2">
    <location>
        <position position="1"/>
    </location>
</feature>
<evidence type="ECO:0000313" key="2">
    <source>
        <dbReference type="EMBL" id="RCI14229.1"/>
    </source>
</evidence>
<name>A0A367LII6_9HYPO</name>
<feature type="region of interest" description="Disordered" evidence="1">
    <location>
        <begin position="38"/>
        <end position="169"/>
    </location>
</feature>
<comment type="caution">
    <text evidence="2">The sequence shown here is derived from an EMBL/GenBank/DDBJ whole genome shotgun (WGS) entry which is preliminary data.</text>
</comment>
<feature type="compositionally biased region" description="Acidic residues" evidence="1">
    <location>
        <begin position="148"/>
        <end position="169"/>
    </location>
</feature>
<protein>
    <submittedName>
        <fullName evidence="2">Uncharacterized protein</fullName>
    </submittedName>
</protein>